<proteinExistence type="predicted"/>
<organism evidence="1 2">
    <name type="scientific">Periplaneta americana</name>
    <name type="common">American cockroach</name>
    <name type="synonym">Blatta americana</name>
    <dbReference type="NCBI Taxonomy" id="6978"/>
    <lineage>
        <taxon>Eukaryota</taxon>
        <taxon>Metazoa</taxon>
        <taxon>Ecdysozoa</taxon>
        <taxon>Arthropoda</taxon>
        <taxon>Hexapoda</taxon>
        <taxon>Insecta</taxon>
        <taxon>Pterygota</taxon>
        <taxon>Neoptera</taxon>
        <taxon>Polyneoptera</taxon>
        <taxon>Dictyoptera</taxon>
        <taxon>Blattodea</taxon>
        <taxon>Blattoidea</taxon>
        <taxon>Blattidae</taxon>
        <taxon>Blattinae</taxon>
        <taxon>Periplaneta</taxon>
    </lineage>
</organism>
<evidence type="ECO:0000313" key="2">
    <source>
        <dbReference type="Proteomes" id="UP001148838"/>
    </source>
</evidence>
<evidence type="ECO:0000313" key="1">
    <source>
        <dbReference type="EMBL" id="KAJ4426533.1"/>
    </source>
</evidence>
<reference evidence="1 2" key="1">
    <citation type="journal article" date="2022" name="Allergy">
        <title>Genome assembly and annotation of Periplaneta americana reveal a comprehensive cockroach allergen profile.</title>
        <authorList>
            <person name="Wang L."/>
            <person name="Xiong Q."/>
            <person name="Saelim N."/>
            <person name="Wang L."/>
            <person name="Nong W."/>
            <person name="Wan A.T."/>
            <person name="Shi M."/>
            <person name="Liu X."/>
            <person name="Cao Q."/>
            <person name="Hui J.H.L."/>
            <person name="Sookrung N."/>
            <person name="Leung T.F."/>
            <person name="Tungtrongchitr A."/>
            <person name="Tsui S.K.W."/>
        </authorList>
    </citation>
    <scope>NUCLEOTIDE SEQUENCE [LARGE SCALE GENOMIC DNA]</scope>
    <source>
        <strain evidence="1">PWHHKU_190912</strain>
    </source>
</reference>
<dbReference type="EMBL" id="JAJSOF020000040">
    <property type="protein sequence ID" value="KAJ4426533.1"/>
    <property type="molecule type" value="Genomic_DNA"/>
</dbReference>
<accession>A0ABQ8RXW6</accession>
<comment type="caution">
    <text evidence="1">The sequence shown here is derived from an EMBL/GenBank/DDBJ whole genome shotgun (WGS) entry which is preliminary data.</text>
</comment>
<protein>
    <submittedName>
        <fullName evidence="1">Uncharacterized protein</fullName>
    </submittedName>
</protein>
<dbReference type="Proteomes" id="UP001148838">
    <property type="component" value="Unassembled WGS sequence"/>
</dbReference>
<sequence length="90" mass="10048">MLISSLDRTRIVSEATDHSHVPDWGPVQTTECMNSIKATASTSAETPAHIIQNHVSRVSSDAGLKLSKKESIQTKLREVRREHYHLDLVT</sequence>
<keyword evidence="2" id="KW-1185">Reference proteome</keyword>
<name>A0ABQ8RXW6_PERAM</name>
<gene>
    <name evidence="1" type="ORF">ANN_27347</name>
</gene>